<accession>A0A210Q8K6</accession>
<dbReference type="AlphaFoldDB" id="A0A210Q8K6"/>
<dbReference type="InterPro" id="IPR011333">
    <property type="entry name" value="SKP1/BTB/POZ_sf"/>
</dbReference>
<evidence type="ECO:0000313" key="4">
    <source>
        <dbReference type="EMBL" id="OWF45064.1"/>
    </source>
</evidence>
<organism evidence="4 5">
    <name type="scientific">Mizuhopecten yessoensis</name>
    <name type="common">Japanese scallop</name>
    <name type="synonym">Patinopecten yessoensis</name>
    <dbReference type="NCBI Taxonomy" id="6573"/>
    <lineage>
        <taxon>Eukaryota</taxon>
        <taxon>Metazoa</taxon>
        <taxon>Spiralia</taxon>
        <taxon>Lophotrochozoa</taxon>
        <taxon>Mollusca</taxon>
        <taxon>Bivalvia</taxon>
        <taxon>Autobranchia</taxon>
        <taxon>Pteriomorphia</taxon>
        <taxon>Pectinida</taxon>
        <taxon>Pectinoidea</taxon>
        <taxon>Pectinidae</taxon>
        <taxon>Mizuhopecten</taxon>
    </lineage>
</organism>
<dbReference type="SMART" id="SM00612">
    <property type="entry name" value="Kelch"/>
    <property type="match status" value="5"/>
</dbReference>
<dbReference type="Pfam" id="PF00651">
    <property type="entry name" value="BTB"/>
    <property type="match status" value="1"/>
</dbReference>
<dbReference type="InterPro" id="IPR017096">
    <property type="entry name" value="BTB-kelch_protein"/>
</dbReference>
<dbReference type="Pfam" id="PF24681">
    <property type="entry name" value="Kelch_KLHDC2_KLHL20_DRC7"/>
    <property type="match status" value="1"/>
</dbReference>
<reference evidence="4 5" key="1">
    <citation type="journal article" date="2017" name="Nat. Ecol. Evol.">
        <title>Scallop genome provides insights into evolution of bilaterian karyotype and development.</title>
        <authorList>
            <person name="Wang S."/>
            <person name="Zhang J."/>
            <person name="Jiao W."/>
            <person name="Li J."/>
            <person name="Xun X."/>
            <person name="Sun Y."/>
            <person name="Guo X."/>
            <person name="Huan P."/>
            <person name="Dong B."/>
            <person name="Zhang L."/>
            <person name="Hu X."/>
            <person name="Sun X."/>
            <person name="Wang J."/>
            <person name="Zhao C."/>
            <person name="Wang Y."/>
            <person name="Wang D."/>
            <person name="Huang X."/>
            <person name="Wang R."/>
            <person name="Lv J."/>
            <person name="Li Y."/>
            <person name="Zhang Z."/>
            <person name="Liu B."/>
            <person name="Lu W."/>
            <person name="Hui Y."/>
            <person name="Liang J."/>
            <person name="Zhou Z."/>
            <person name="Hou R."/>
            <person name="Li X."/>
            <person name="Liu Y."/>
            <person name="Li H."/>
            <person name="Ning X."/>
            <person name="Lin Y."/>
            <person name="Zhao L."/>
            <person name="Xing Q."/>
            <person name="Dou J."/>
            <person name="Li Y."/>
            <person name="Mao J."/>
            <person name="Guo H."/>
            <person name="Dou H."/>
            <person name="Li T."/>
            <person name="Mu C."/>
            <person name="Jiang W."/>
            <person name="Fu Q."/>
            <person name="Fu X."/>
            <person name="Miao Y."/>
            <person name="Liu J."/>
            <person name="Yu Q."/>
            <person name="Li R."/>
            <person name="Liao H."/>
            <person name="Li X."/>
            <person name="Kong Y."/>
            <person name="Jiang Z."/>
            <person name="Chourrout D."/>
            <person name="Li R."/>
            <person name="Bao Z."/>
        </authorList>
    </citation>
    <scope>NUCLEOTIDE SEQUENCE [LARGE SCALE GENOMIC DNA]</scope>
    <source>
        <strain evidence="4 5">PY_sf001</strain>
    </source>
</reference>
<dbReference type="PANTHER" id="PTHR45632">
    <property type="entry name" value="LD33804P"/>
    <property type="match status" value="1"/>
</dbReference>
<keyword evidence="2" id="KW-0677">Repeat</keyword>
<dbReference type="InterPro" id="IPR015915">
    <property type="entry name" value="Kelch-typ_b-propeller"/>
</dbReference>
<dbReference type="InterPro" id="IPR006652">
    <property type="entry name" value="Kelch_1"/>
</dbReference>
<gene>
    <name evidence="4" type="ORF">KP79_PYT26329</name>
</gene>
<protein>
    <submittedName>
        <fullName evidence="4">Kelch-like protein 26</fullName>
    </submittedName>
</protein>
<dbReference type="SMART" id="SM00225">
    <property type="entry name" value="BTB"/>
    <property type="match status" value="1"/>
</dbReference>
<name>A0A210Q8K6_MIZYE</name>
<dbReference type="SUPFAM" id="SSF54695">
    <property type="entry name" value="POZ domain"/>
    <property type="match status" value="1"/>
</dbReference>
<dbReference type="PIRSF" id="PIRSF037037">
    <property type="entry name" value="Kelch-like_protein_gigaxonin"/>
    <property type="match status" value="1"/>
</dbReference>
<dbReference type="InterPro" id="IPR000210">
    <property type="entry name" value="BTB/POZ_dom"/>
</dbReference>
<dbReference type="InterPro" id="IPR011705">
    <property type="entry name" value="BACK"/>
</dbReference>
<dbReference type="Gene3D" id="3.30.710.10">
    <property type="entry name" value="Potassium Channel Kv1.1, Chain A"/>
    <property type="match status" value="1"/>
</dbReference>
<dbReference type="Pfam" id="PF07707">
    <property type="entry name" value="BACK"/>
    <property type="match status" value="1"/>
</dbReference>
<evidence type="ECO:0000313" key="5">
    <source>
        <dbReference type="Proteomes" id="UP000242188"/>
    </source>
</evidence>
<feature type="domain" description="BTB" evidence="3">
    <location>
        <begin position="40"/>
        <end position="107"/>
    </location>
</feature>
<dbReference type="EMBL" id="NEDP02004587">
    <property type="protein sequence ID" value="OWF45064.1"/>
    <property type="molecule type" value="Genomic_DNA"/>
</dbReference>
<dbReference type="SUPFAM" id="SSF117281">
    <property type="entry name" value="Kelch motif"/>
    <property type="match status" value="1"/>
</dbReference>
<evidence type="ECO:0000259" key="3">
    <source>
        <dbReference type="PROSITE" id="PS50097"/>
    </source>
</evidence>
<dbReference type="OrthoDB" id="6273668at2759"/>
<dbReference type="PROSITE" id="PS50097">
    <property type="entry name" value="BTB"/>
    <property type="match status" value="1"/>
</dbReference>
<dbReference type="Gene3D" id="1.25.40.420">
    <property type="match status" value="1"/>
</dbReference>
<dbReference type="SMART" id="SM00875">
    <property type="entry name" value="BACK"/>
    <property type="match status" value="1"/>
</dbReference>
<evidence type="ECO:0000256" key="1">
    <source>
        <dbReference type="ARBA" id="ARBA00022441"/>
    </source>
</evidence>
<dbReference type="STRING" id="6573.A0A210Q8K6"/>
<sequence>MVRQDTPGSTMPDQVKFEATDHGHSVLAGLKHLRDKQQLFDVILTAQNQKFPAHRVVLASCCQYFRAMFTDGLMECQQTEIQLNGVTATGIHSLIDFAYTSKILLNFDNIEDILLSANHIQMLPVLKACSDFLKDHLSIENCANMANWADLFSLTELKVHILKFMCKNFVALSYSSEFLQIPASLLRNLFFCNYPVDCSEGDLLSAVVMWICHQPEVRLPQVSPILDGVHWENISSQDINKLSQNVTFEKLLEISMSMRDAISRGFPAEVCCLQKSGLLNTRGYRKALVCVGGFSPRSGMTNDLRYCMIGSRVWKTLTQIPHVQQCNFGHVVMNNILYVVGGCFNDNMQEIIHNYGFKYNPATHTWSSISQMRSERCRFFLAEAKGKLYAIGGDPSASNPLAEDAAPCECYNPVDDSWSPIQPMPINRSQHAGVAVGDFLYVSGGLQDIDEDTFSDFYKYDTNSDSWISLPPMLMPRADHTLFTHNGLLYVIGGWYEDLANQQRRMAANIDCFIEGENRWETVGAVPQPRLYATYSVVDDCVSVIGGWINGDYMRKAHTIQMYDLVTRNWTEEDSKQIKLGKHSVCTMYLPQCDNS</sequence>
<dbReference type="Proteomes" id="UP000242188">
    <property type="component" value="Unassembled WGS sequence"/>
</dbReference>
<comment type="caution">
    <text evidence="4">The sequence shown here is derived from an EMBL/GenBank/DDBJ whole genome shotgun (WGS) entry which is preliminary data.</text>
</comment>
<dbReference type="Gene3D" id="2.120.10.80">
    <property type="entry name" value="Kelch-type beta propeller"/>
    <property type="match status" value="1"/>
</dbReference>
<evidence type="ECO:0000256" key="2">
    <source>
        <dbReference type="ARBA" id="ARBA00022737"/>
    </source>
</evidence>
<keyword evidence="5" id="KW-1185">Reference proteome</keyword>
<proteinExistence type="predicted"/>
<dbReference type="PANTHER" id="PTHR45632:SF3">
    <property type="entry name" value="KELCH-LIKE PROTEIN 32"/>
    <property type="match status" value="1"/>
</dbReference>
<keyword evidence="1" id="KW-0880">Kelch repeat</keyword>